<dbReference type="GO" id="GO:0007041">
    <property type="term" value="P:lysosomal transport"/>
    <property type="evidence" value="ECO:0007669"/>
    <property type="project" value="InterPro"/>
</dbReference>
<dbReference type="PROSITE" id="PS51914">
    <property type="entry name" value="MRH"/>
    <property type="match status" value="2"/>
</dbReference>
<evidence type="ECO:0000259" key="9">
    <source>
        <dbReference type="PROSITE" id="PS51914"/>
    </source>
</evidence>
<evidence type="ECO:0000256" key="1">
    <source>
        <dbReference type="ARBA" id="ARBA00004308"/>
    </source>
</evidence>
<gene>
    <name evidence="10" type="ORF">GWI33_014847</name>
</gene>
<protein>
    <recommendedName>
        <fullName evidence="9">MRH domain-containing protein</fullName>
    </recommendedName>
</protein>
<keyword evidence="6 8" id="KW-0472">Membrane</keyword>
<accession>A0A834I3P0</accession>
<evidence type="ECO:0000313" key="11">
    <source>
        <dbReference type="Proteomes" id="UP000625711"/>
    </source>
</evidence>
<keyword evidence="2" id="KW-0813">Transport</keyword>
<feature type="domain" description="MRH" evidence="9">
    <location>
        <begin position="254"/>
        <end position="391"/>
    </location>
</feature>
<dbReference type="Pfam" id="PF00878">
    <property type="entry name" value="CIMR"/>
    <property type="match status" value="2"/>
</dbReference>
<dbReference type="InterPro" id="IPR044865">
    <property type="entry name" value="MRH_dom"/>
</dbReference>
<evidence type="ECO:0000256" key="7">
    <source>
        <dbReference type="ARBA" id="ARBA00023157"/>
    </source>
</evidence>
<dbReference type="InterPro" id="IPR000479">
    <property type="entry name" value="CIMR_rpt"/>
</dbReference>
<proteinExistence type="predicted"/>
<keyword evidence="3 8" id="KW-0812">Transmembrane</keyword>
<keyword evidence="5 8" id="KW-1133">Transmembrane helix</keyword>
<evidence type="ECO:0000256" key="3">
    <source>
        <dbReference type="ARBA" id="ARBA00022692"/>
    </source>
</evidence>
<dbReference type="EMBL" id="JAACXV010013782">
    <property type="protein sequence ID" value="KAF7272359.1"/>
    <property type="molecule type" value="Genomic_DNA"/>
</dbReference>
<dbReference type="InterPro" id="IPR009011">
    <property type="entry name" value="Man6P_isomerase_rcpt-bd_dom_sf"/>
</dbReference>
<dbReference type="SUPFAM" id="SSF50911">
    <property type="entry name" value="Mannose 6-phosphate receptor domain"/>
    <property type="match status" value="4"/>
</dbReference>
<dbReference type="PANTHER" id="PTHR15071">
    <property type="entry name" value="MANNOSE-6-PHOSPHATE RECEPTOR FAMILY MEMBER"/>
    <property type="match status" value="1"/>
</dbReference>
<dbReference type="GO" id="GO:0000139">
    <property type="term" value="C:Golgi membrane"/>
    <property type="evidence" value="ECO:0007669"/>
    <property type="project" value="UniProtKB-SubCell"/>
</dbReference>
<evidence type="ECO:0000256" key="4">
    <source>
        <dbReference type="ARBA" id="ARBA00022729"/>
    </source>
</evidence>
<keyword evidence="11" id="KW-1185">Reference proteome</keyword>
<sequence>MFSNIWTIDGRELKIYYKFCGNLSLNTFHTVSEQGRMDGSLAYLLNDGKIKNLGTSFELINDTSFHSLNGEICTIKQNYSLLINLICPKNRNENDNPMLYFVSEDKCKYYVNMRNPNCLPNYSLVINGHYLNIPIDKSFTVYDKDRNFSIALGNSVSLCGENDILACEFTRNTKTNLLLASTLHLHYNAETNELLFTGNTFKKGSAKFDKRFCLTLKCNWEKDVYALKYIPKQTQGKKYDFELETSFGCVKYPRECRVYDSYYIYDLSKLYKENLWKVKDSDSNVYVMQICGPLNQKMEENCKSTFAQICEINNNNKSIINRGSIMRPLKVENDIVTLEMESGARCAEDPGKLYSSTIRFACNDKELGPKFVQKDGCHTYFNWKTPHACPQINVSACRYIKPNYHKCTFNYQNGYYDLTALSVKDTKIVDGNNEIIIRPCGGIDDPGALCKKDLSIAMKKMNESNIKYRLLSLGKFYESTLIGNDLVIRYYTGSSCGNGDYTSEIRFKCSNVEKSPVVTKIHKCHYQILWETFYGCPREQKCSLIDKALNRSVDFTNATKAIEFSLGNSSYKFNICQSNFTVCQLKDAAAVLCRYQPFSEMDFKIYSHSSFLNWKLPNTNNAVNTVGQIVIHFKCNDSEELDSKQMMNKSMLRIEYSTKYVCSSECSRHVRELENEYCHVPIDEPSSVYRSSSPWIIGLSIFLGLLIVAIILSILIYWRKRKNLTCSDYMYFKDLQK</sequence>
<name>A0A834I3P0_RHYFE</name>
<dbReference type="GO" id="GO:0010008">
    <property type="term" value="C:endosome membrane"/>
    <property type="evidence" value="ECO:0007669"/>
    <property type="project" value="UniProtKB-SubCell"/>
</dbReference>
<evidence type="ECO:0000256" key="8">
    <source>
        <dbReference type="SAM" id="Phobius"/>
    </source>
</evidence>
<dbReference type="AlphaFoldDB" id="A0A834I3P0"/>
<dbReference type="GO" id="GO:0038023">
    <property type="term" value="F:signaling receptor activity"/>
    <property type="evidence" value="ECO:0007669"/>
    <property type="project" value="InterPro"/>
</dbReference>
<dbReference type="GO" id="GO:0005537">
    <property type="term" value="F:D-mannose binding"/>
    <property type="evidence" value="ECO:0007669"/>
    <property type="project" value="InterPro"/>
</dbReference>
<feature type="transmembrane region" description="Helical" evidence="8">
    <location>
        <begin position="695"/>
        <end position="718"/>
    </location>
</feature>
<keyword evidence="4" id="KW-0732">Signal</keyword>
<evidence type="ECO:0000256" key="2">
    <source>
        <dbReference type="ARBA" id="ARBA00022448"/>
    </source>
</evidence>
<evidence type="ECO:0000313" key="10">
    <source>
        <dbReference type="EMBL" id="KAF7272359.1"/>
    </source>
</evidence>
<dbReference type="PANTHER" id="PTHR15071:SF0">
    <property type="entry name" value="MANNOSE 6-PHOSPHATE RECEPTOR-LIKE PROTEIN 1"/>
    <property type="match status" value="1"/>
</dbReference>
<keyword evidence="7" id="KW-1015">Disulfide bond</keyword>
<organism evidence="10 11">
    <name type="scientific">Rhynchophorus ferrugineus</name>
    <name type="common">Red palm weevil</name>
    <name type="synonym">Curculio ferrugineus</name>
    <dbReference type="NCBI Taxonomy" id="354439"/>
    <lineage>
        <taxon>Eukaryota</taxon>
        <taxon>Metazoa</taxon>
        <taxon>Ecdysozoa</taxon>
        <taxon>Arthropoda</taxon>
        <taxon>Hexapoda</taxon>
        <taxon>Insecta</taxon>
        <taxon>Pterygota</taxon>
        <taxon>Neoptera</taxon>
        <taxon>Endopterygota</taxon>
        <taxon>Coleoptera</taxon>
        <taxon>Polyphaga</taxon>
        <taxon>Cucujiformia</taxon>
        <taxon>Curculionidae</taxon>
        <taxon>Dryophthorinae</taxon>
        <taxon>Rhynchophorus</taxon>
    </lineage>
</organism>
<feature type="domain" description="MRH" evidence="9">
    <location>
        <begin position="405"/>
        <end position="538"/>
    </location>
</feature>
<dbReference type="SMART" id="SM01404">
    <property type="entry name" value="CIMR"/>
    <property type="match status" value="3"/>
</dbReference>
<comment type="subcellular location">
    <subcellularLocation>
        <location evidence="1">Endomembrane system</location>
    </subcellularLocation>
</comment>
<comment type="caution">
    <text evidence="10">The sequence shown here is derived from an EMBL/GenBank/DDBJ whole genome shotgun (WGS) entry which is preliminary data.</text>
</comment>
<dbReference type="OrthoDB" id="4504960at2759"/>
<reference evidence="10" key="1">
    <citation type="submission" date="2020-08" db="EMBL/GenBank/DDBJ databases">
        <title>Genome sequencing and assembly of the red palm weevil Rhynchophorus ferrugineus.</title>
        <authorList>
            <person name="Dias G.B."/>
            <person name="Bergman C.M."/>
            <person name="Manee M."/>
        </authorList>
    </citation>
    <scope>NUCLEOTIDE SEQUENCE</scope>
    <source>
        <strain evidence="10">AA-2017</strain>
        <tissue evidence="10">Whole larva</tissue>
    </source>
</reference>
<dbReference type="Gene3D" id="2.70.130.10">
    <property type="entry name" value="Mannose-6-phosphate receptor binding domain"/>
    <property type="match status" value="4"/>
</dbReference>
<evidence type="ECO:0000256" key="6">
    <source>
        <dbReference type="ARBA" id="ARBA00023136"/>
    </source>
</evidence>
<evidence type="ECO:0000256" key="5">
    <source>
        <dbReference type="ARBA" id="ARBA00022989"/>
    </source>
</evidence>
<dbReference type="Proteomes" id="UP000625711">
    <property type="component" value="Unassembled WGS sequence"/>
</dbReference>